<keyword evidence="4" id="KW-1185">Reference proteome</keyword>
<dbReference type="PANTHER" id="PTHR42824">
    <property type="entry name" value="GLUTAMINE AMIDOTRANSFERASE"/>
    <property type="match status" value="1"/>
</dbReference>
<name>A0ABW3DVP6_9ACTN</name>
<organism evidence="3 4">
    <name type="scientific">Streptosporangium algeriense</name>
    <dbReference type="NCBI Taxonomy" id="1682748"/>
    <lineage>
        <taxon>Bacteria</taxon>
        <taxon>Bacillati</taxon>
        <taxon>Actinomycetota</taxon>
        <taxon>Actinomycetes</taxon>
        <taxon>Streptosporangiales</taxon>
        <taxon>Streptosporangiaceae</taxon>
        <taxon>Streptosporangium</taxon>
    </lineage>
</organism>
<proteinExistence type="predicted"/>
<dbReference type="PANTHER" id="PTHR42824:SF1">
    <property type="entry name" value="GLUTAMINE AMIDOTRANSFERASE YAFJ-RELATED"/>
    <property type="match status" value="1"/>
</dbReference>
<dbReference type="InterPro" id="IPR017932">
    <property type="entry name" value="GATase_2_dom"/>
</dbReference>
<dbReference type="SUPFAM" id="SSF56235">
    <property type="entry name" value="N-terminal nucleophile aminohydrolases (Ntn hydrolases)"/>
    <property type="match status" value="1"/>
</dbReference>
<dbReference type="Proteomes" id="UP001597024">
    <property type="component" value="Unassembled WGS sequence"/>
</dbReference>
<protein>
    <submittedName>
        <fullName evidence="3">Class II glutamine amidotransferase</fullName>
    </submittedName>
</protein>
<evidence type="ECO:0000313" key="3">
    <source>
        <dbReference type="EMBL" id="MFD0887177.1"/>
    </source>
</evidence>
<dbReference type="InterPro" id="IPR026869">
    <property type="entry name" value="EgtC-like"/>
</dbReference>
<dbReference type="Gene3D" id="3.60.20.10">
    <property type="entry name" value="Glutamine Phosphoribosylpyrophosphate, subunit 1, domain 1"/>
    <property type="match status" value="1"/>
</dbReference>
<comment type="caution">
    <text evidence="3">The sequence shown here is derived from an EMBL/GenBank/DDBJ whole genome shotgun (WGS) entry which is preliminary data.</text>
</comment>
<dbReference type="InterPro" id="IPR029055">
    <property type="entry name" value="Ntn_hydrolases_N"/>
</dbReference>
<evidence type="ECO:0000313" key="4">
    <source>
        <dbReference type="Proteomes" id="UP001597024"/>
    </source>
</evidence>
<sequence length="291" mass="31866">MCRLFGMTSAPRRARATFWLLDAPDSLSVQGHRDPDGTGLGYFDENDEPRLHKAPIAAYADRCFAEEARHVRSAAFVAHIRFASTGGLDVRNTHPFEQDGRLFAHNGVVEGLDLLDEHLGDARSLVKGETDSERVFALVTKEIRANGGDVAAGLGQAVRWIAAHLPVYALNLILTTPRHLWALRYPDTHELYVLERAPGGRHGDRHLDHTGTGGRIRVHSGDLSEAPALIVASERMDDNPGWRLMEPGELLHNGPELGLVRTTLLPDPPAHPLTLADLRPEAAASQRAGVR</sequence>
<feature type="domain" description="Glutamine amidotransferase type-2" evidence="2">
    <location>
        <begin position="2"/>
        <end position="256"/>
    </location>
</feature>
<dbReference type="CDD" id="cd01908">
    <property type="entry name" value="YafJ"/>
    <property type="match status" value="1"/>
</dbReference>
<evidence type="ECO:0000259" key="2">
    <source>
        <dbReference type="PROSITE" id="PS51278"/>
    </source>
</evidence>
<dbReference type="PROSITE" id="PS51278">
    <property type="entry name" value="GATASE_TYPE_2"/>
    <property type="match status" value="1"/>
</dbReference>
<reference evidence="4" key="1">
    <citation type="journal article" date="2019" name="Int. J. Syst. Evol. Microbiol.">
        <title>The Global Catalogue of Microorganisms (GCM) 10K type strain sequencing project: providing services to taxonomists for standard genome sequencing and annotation.</title>
        <authorList>
            <consortium name="The Broad Institute Genomics Platform"/>
            <consortium name="The Broad Institute Genome Sequencing Center for Infectious Disease"/>
            <person name="Wu L."/>
            <person name="Ma J."/>
        </authorList>
    </citation>
    <scope>NUCLEOTIDE SEQUENCE [LARGE SCALE GENOMIC DNA]</scope>
    <source>
        <strain evidence="4">CCUG 62974</strain>
    </source>
</reference>
<keyword evidence="1 3" id="KW-0315">Glutamine amidotransferase</keyword>
<gene>
    <name evidence="3" type="ORF">ACFQ08_21750</name>
</gene>
<dbReference type="Pfam" id="PF13230">
    <property type="entry name" value="GATase_4"/>
    <property type="match status" value="1"/>
</dbReference>
<accession>A0ABW3DVP6</accession>
<dbReference type="EMBL" id="JBHTHX010000838">
    <property type="protein sequence ID" value="MFD0887177.1"/>
    <property type="molecule type" value="Genomic_DNA"/>
</dbReference>
<evidence type="ECO:0000256" key="1">
    <source>
        <dbReference type="ARBA" id="ARBA00022962"/>
    </source>
</evidence>